<dbReference type="InterPro" id="IPR000577">
    <property type="entry name" value="Carb_kinase_FGGY"/>
</dbReference>
<dbReference type="GO" id="GO:0004370">
    <property type="term" value="F:glycerol kinase activity"/>
    <property type="evidence" value="ECO:0007669"/>
    <property type="project" value="UniProtKB-EC"/>
</dbReference>
<evidence type="ECO:0000313" key="13">
    <source>
        <dbReference type="EMBL" id="KIM90561.1"/>
    </source>
</evidence>
<dbReference type="OrthoDB" id="5422795at2759"/>
<dbReference type="GO" id="GO:0019563">
    <property type="term" value="P:glycerol catabolic process"/>
    <property type="evidence" value="ECO:0007669"/>
    <property type="project" value="UniProtKB-UniPathway"/>
</dbReference>
<evidence type="ECO:0000256" key="8">
    <source>
        <dbReference type="ARBA" id="ARBA00022840"/>
    </source>
</evidence>
<dbReference type="InterPro" id="IPR018483">
    <property type="entry name" value="Carb_kinase_FGGY_CS"/>
</dbReference>
<dbReference type="PIRSF" id="PIRSF000538">
    <property type="entry name" value="GlpK"/>
    <property type="match status" value="1"/>
</dbReference>
<dbReference type="PANTHER" id="PTHR10196:SF69">
    <property type="entry name" value="GLYCEROL KINASE"/>
    <property type="match status" value="1"/>
</dbReference>
<dbReference type="InterPro" id="IPR043129">
    <property type="entry name" value="ATPase_NBD"/>
</dbReference>
<evidence type="ECO:0000256" key="7">
    <source>
        <dbReference type="ARBA" id="ARBA00022798"/>
    </source>
</evidence>
<keyword evidence="6 10" id="KW-0418">Kinase</keyword>
<reference evidence="14" key="2">
    <citation type="submission" date="2015-01" db="EMBL/GenBank/DDBJ databases">
        <title>Evolutionary Origins and Diversification of the Mycorrhizal Mutualists.</title>
        <authorList>
            <consortium name="DOE Joint Genome Institute"/>
            <consortium name="Mycorrhizal Genomics Consortium"/>
            <person name="Kohler A."/>
            <person name="Kuo A."/>
            <person name="Nagy L.G."/>
            <person name="Floudas D."/>
            <person name="Copeland A."/>
            <person name="Barry K.W."/>
            <person name="Cichocki N."/>
            <person name="Veneault-Fourrey C."/>
            <person name="LaButti K."/>
            <person name="Lindquist E.A."/>
            <person name="Lipzen A."/>
            <person name="Lundell T."/>
            <person name="Morin E."/>
            <person name="Murat C."/>
            <person name="Riley R."/>
            <person name="Ohm R."/>
            <person name="Sun H."/>
            <person name="Tunlid A."/>
            <person name="Henrissat B."/>
            <person name="Grigoriev I.V."/>
            <person name="Hibbett D.S."/>
            <person name="Martin F."/>
        </authorList>
    </citation>
    <scope>NUCLEOTIDE SEQUENCE [LARGE SCALE GENOMIC DNA]</scope>
    <source>
        <strain evidence="14">F 1598</strain>
    </source>
</reference>
<dbReference type="GO" id="GO:0006641">
    <property type="term" value="P:triglyceride metabolic process"/>
    <property type="evidence" value="ECO:0007669"/>
    <property type="project" value="TreeGrafter"/>
</dbReference>
<dbReference type="Pfam" id="PF02782">
    <property type="entry name" value="FGGY_C"/>
    <property type="match status" value="1"/>
</dbReference>
<gene>
    <name evidence="13" type="ORF">PILCRDRAFT_59836</name>
</gene>
<dbReference type="Gene3D" id="3.30.420.40">
    <property type="match status" value="2"/>
</dbReference>
<sequence>MANLKQGEFVGSLDCGTTSVRFIVFDKYANIIAQHQAEFPQYYPEPGWHEHDADEIQQVSDLCIAEASRKLEKAGWGKESIKIIGITNQRETAVAWSRKTGKPLCRAIVWTDSRTKNHVAFFEKKLREVGLNGKKGEAGVNELRELTGIQLSTYFSGIKLKWMIDHDPVVREAHEADDLLFGTVESWVIYNLVGGVKTGLHISEVTNASRTLLLNLHTLNWEPSLLEFFDLRKSILPKLVSSSEVYGKISSGPLQGVKIGGLIGDQQGALVGNKCLRQGEAKCTYGTGAFLLFCTGADIVKSAHGLLGTVAYQPGPGTKPVYALEGSIAVAGSAIKWLRDSMMMISTAEDVNTLAKQVPTTGGVYFVTAFSGLLAPYWDPGAAGLLIGLSSYTNPCHIARATLEANAFQTRAIVESMKLDSKVDLKHLKVDGGMTNGDMAMEVLADIGGFSVIRPEMRESTALGSALLAGSAIGLFGWDITKPETMVEVNTKGSTEFNPSLAEAAREKKWQGWQRAVERAKKWEEGNESDLN</sequence>
<accession>A0A0C3GIT3</accession>
<feature type="domain" description="Carbohydrate kinase FGGY C-terminal" evidence="12">
    <location>
        <begin position="281"/>
        <end position="472"/>
    </location>
</feature>
<dbReference type="GO" id="GO:0005739">
    <property type="term" value="C:mitochondrion"/>
    <property type="evidence" value="ECO:0007669"/>
    <property type="project" value="TreeGrafter"/>
</dbReference>
<dbReference type="InterPro" id="IPR018485">
    <property type="entry name" value="FGGY_C"/>
</dbReference>
<dbReference type="InParanoid" id="A0A0C3GIT3"/>
<dbReference type="PROSITE" id="PS00445">
    <property type="entry name" value="FGGY_KINASES_2"/>
    <property type="match status" value="1"/>
</dbReference>
<dbReference type="EC" id="2.7.1.30" evidence="3"/>
<dbReference type="InterPro" id="IPR005999">
    <property type="entry name" value="Glycerol_kin"/>
</dbReference>
<evidence type="ECO:0000256" key="4">
    <source>
        <dbReference type="ARBA" id="ARBA00022679"/>
    </source>
</evidence>
<comment type="similarity">
    <text evidence="2 10">Belongs to the FGGY kinase family.</text>
</comment>
<dbReference type="GO" id="GO:0046167">
    <property type="term" value="P:glycerol-3-phosphate biosynthetic process"/>
    <property type="evidence" value="ECO:0007669"/>
    <property type="project" value="TreeGrafter"/>
</dbReference>
<evidence type="ECO:0000259" key="12">
    <source>
        <dbReference type="Pfam" id="PF02782"/>
    </source>
</evidence>
<reference evidence="13 14" key="1">
    <citation type="submission" date="2014-04" db="EMBL/GenBank/DDBJ databases">
        <authorList>
            <consortium name="DOE Joint Genome Institute"/>
            <person name="Kuo A."/>
            <person name="Tarkka M."/>
            <person name="Buscot F."/>
            <person name="Kohler A."/>
            <person name="Nagy L.G."/>
            <person name="Floudas D."/>
            <person name="Copeland A."/>
            <person name="Barry K.W."/>
            <person name="Cichocki N."/>
            <person name="Veneault-Fourrey C."/>
            <person name="LaButti K."/>
            <person name="Lindquist E.A."/>
            <person name="Lipzen A."/>
            <person name="Lundell T."/>
            <person name="Morin E."/>
            <person name="Murat C."/>
            <person name="Sun H."/>
            <person name="Tunlid A."/>
            <person name="Henrissat B."/>
            <person name="Grigoriev I.V."/>
            <person name="Hibbett D.S."/>
            <person name="Martin F."/>
            <person name="Nordberg H.P."/>
            <person name="Cantor M.N."/>
            <person name="Hua S.X."/>
        </authorList>
    </citation>
    <scope>NUCLEOTIDE SEQUENCE [LARGE SCALE GENOMIC DNA]</scope>
    <source>
        <strain evidence="13 14">F 1598</strain>
    </source>
</reference>
<evidence type="ECO:0000256" key="5">
    <source>
        <dbReference type="ARBA" id="ARBA00022741"/>
    </source>
</evidence>
<dbReference type="GO" id="GO:0005524">
    <property type="term" value="F:ATP binding"/>
    <property type="evidence" value="ECO:0007669"/>
    <property type="project" value="UniProtKB-KW"/>
</dbReference>
<evidence type="ECO:0000256" key="2">
    <source>
        <dbReference type="ARBA" id="ARBA00009156"/>
    </source>
</evidence>
<dbReference type="AlphaFoldDB" id="A0A0C3GIT3"/>
<dbReference type="CDD" id="cd07792">
    <property type="entry name" value="ASKHA_NBD_FGGY_GK1-3-like"/>
    <property type="match status" value="1"/>
</dbReference>
<protein>
    <recommendedName>
        <fullName evidence="3">glycerol kinase</fullName>
        <ecNumber evidence="3">2.7.1.30</ecNumber>
    </recommendedName>
    <alternativeName>
        <fullName evidence="9">ATP:glycerol 3-phosphotransferase</fullName>
    </alternativeName>
</protein>
<dbReference type="InterPro" id="IPR018484">
    <property type="entry name" value="FGGY_N"/>
</dbReference>
<keyword evidence="5" id="KW-0547">Nucleotide-binding</keyword>
<dbReference type="InterPro" id="IPR042018">
    <property type="entry name" value="GK1-3_metazoan-type"/>
</dbReference>
<evidence type="ECO:0000256" key="9">
    <source>
        <dbReference type="ARBA" id="ARBA00043149"/>
    </source>
</evidence>
<evidence type="ECO:0000256" key="3">
    <source>
        <dbReference type="ARBA" id="ARBA00012099"/>
    </source>
</evidence>
<evidence type="ECO:0000256" key="1">
    <source>
        <dbReference type="ARBA" id="ARBA00005190"/>
    </source>
</evidence>
<name>A0A0C3GIT3_PILCF</name>
<dbReference type="PANTHER" id="PTHR10196">
    <property type="entry name" value="SUGAR KINASE"/>
    <property type="match status" value="1"/>
</dbReference>
<dbReference type="SUPFAM" id="SSF53067">
    <property type="entry name" value="Actin-like ATPase domain"/>
    <property type="match status" value="2"/>
</dbReference>
<keyword evidence="8" id="KW-0067">ATP-binding</keyword>
<dbReference type="EMBL" id="KN832973">
    <property type="protein sequence ID" value="KIM90561.1"/>
    <property type="molecule type" value="Genomic_DNA"/>
</dbReference>
<dbReference type="NCBIfam" id="TIGR01311">
    <property type="entry name" value="glycerol_kin"/>
    <property type="match status" value="1"/>
</dbReference>
<proteinExistence type="inferred from homology"/>
<feature type="domain" description="Carbohydrate kinase FGGY N-terminal" evidence="11">
    <location>
        <begin position="11"/>
        <end position="272"/>
    </location>
</feature>
<dbReference type="FunFam" id="3.30.420.40:FF:000108">
    <property type="entry name" value="Glycerol kinase, glycosomal"/>
    <property type="match status" value="1"/>
</dbReference>
<dbReference type="Proteomes" id="UP000054166">
    <property type="component" value="Unassembled WGS sequence"/>
</dbReference>
<dbReference type="FunFam" id="3.30.420.40:FF:000086">
    <property type="entry name" value="Glycerol kinase"/>
    <property type="match status" value="1"/>
</dbReference>
<dbReference type="Pfam" id="PF00370">
    <property type="entry name" value="FGGY_N"/>
    <property type="match status" value="1"/>
</dbReference>
<organism evidence="13 14">
    <name type="scientific">Piloderma croceum (strain F 1598)</name>
    <dbReference type="NCBI Taxonomy" id="765440"/>
    <lineage>
        <taxon>Eukaryota</taxon>
        <taxon>Fungi</taxon>
        <taxon>Dikarya</taxon>
        <taxon>Basidiomycota</taxon>
        <taxon>Agaricomycotina</taxon>
        <taxon>Agaricomycetes</taxon>
        <taxon>Agaricomycetidae</taxon>
        <taxon>Atheliales</taxon>
        <taxon>Atheliaceae</taxon>
        <taxon>Piloderma</taxon>
    </lineage>
</organism>
<keyword evidence="4 10" id="KW-0808">Transferase</keyword>
<keyword evidence="14" id="KW-1185">Reference proteome</keyword>
<keyword evidence="7" id="KW-0319">Glycerol metabolism</keyword>
<dbReference type="NCBIfam" id="NF000756">
    <property type="entry name" value="PRK00047.1"/>
    <property type="match status" value="1"/>
</dbReference>
<comment type="pathway">
    <text evidence="1">Polyol metabolism; glycerol degradation via glycerol kinase pathway; sn-glycerol 3-phosphate from glycerol: step 1/1.</text>
</comment>
<evidence type="ECO:0000259" key="11">
    <source>
        <dbReference type="Pfam" id="PF00370"/>
    </source>
</evidence>
<dbReference type="PROSITE" id="PS00933">
    <property type="entry name" value="FGGY_KINASES_1"/>
    <property type="match status" value="1"/>
</dbReference>
<dbReference type="UniPathway" id="UPA00618">
    <property type="reaction ID" value="UER00672"/>
</dbReference>
<dbReference type="STRING" id="765440.A0A0C3GIT3"/>
<evidence type="ECO:0000313" key="14">
    <source>
        <dbReference type="Proteomes" id="UP000054166"/>
    </source>
</evidence>
<evidence type="ECO:0000256" key="10">
    <source>
        <dbReference type="RuleBase" id="RU003733"/>
    </source>
</evidence>
<evidence type="ECO:0000256" key="6">
    <source>
        <dbReference type="ARBA" id="ARBA00022777"/>
    </source>
</evidence>
<dbReference type="HOGENOM" id="CLU_009281_2_3_1"/>